<dbReference type="KEGG" id="pseg:D3H65_05800"/>
<sequence>MKKVTMPIAAAVLAVVLLISFRPSRQNVCVYAPQYYKAGTSYVPVKGVQGVDYDCLYEPIGTCTYYRPNPVWQPNYYVACKTGFYWPLLDQ</sequence>
<proteinExistence type="predicted"/>
<accession>A0A3B7MJU5</accession>
<name>A0A3B7MJU5_9BACT</name>
<dbReference type="EMBL" id="CP032157">
    <property type="protein sequence ID" value="AXY73519.1"/>
    <property type="molecule type" value="Genomic_DNA"/>
</dbReference>
<reference evidence="1 2" key="1">
    <citation type="submission" date="2018-09" db="EMBL/GenBank/DDBJ databases">
        <title>Genome sequencing of strain 6GH32-13.</title>
        <authorList>
            <person name="Weon H.-Y."/>
            <person name="Heo J."/>
            <person name="Kwon S.-W."/>
        </authorList>
    </citation>
    <scope>NUCLEOTIDE SEQUENCE [LARGE SCALE GENOMIC DNA]</scope>
    <source>
        <strain evidence="1 2">5GH32-13</strain>
    </source>
</reference>
<dbReference type="RefSeq" id="WP_119049357.1">
    <property type="nucleotide sequence ID" value="NZ_CP032157.1"/>
</dbReference>
<keyword evidence="2" id="KW-1185">Reference proteome</keyword>
<dbReference type="AlphaFoldDB" id="A0A3B7MJU5"/>
<gene>
    <name evidence="1" type="ORF">D3H65_05800</name>
</gene>
<organism evidence="1 2">
    <name type="scientific">Paraflavitalea soli</name>
    <dbReference type="NCBI Taxonomy" id="2315862"/>
    <lineage>
        <taxon>Bacteria</taxon>
        <taxon>Pseudomonadati</taxon>
        <taxon>Bacteroidota</taxon>
        <taxon>Chitinophagia</taxon>
        <taxon>Chitinophagales</taxon>
        <taxon>Chitinophagaceae</taxon>
        <taxon>Paraflavitalea</taxon>
    </lineage>
</organism>
<dbReference type="OrthoDB" id="680073at2"/>
<dbReference type="Proteomes" id="UP000263900">
    <property type="component" value="Chromosome"/>
</dbReference>
<protein>
    <submittedName>
        <fullName evidence="1">Uncharacterized protein</fullName>
    </submittedName>
</protein>
<evidence type="ECO:0000313" key="2">
    <source>
        <dbReference type="Proteomes" id="UP000263900"/>
    </source>
</evidence>
<evidence type="ECO:0000313" key="1">
    <source>
        <dbReference type="EMBL" id="AXY73519.1"/>
    </source>
</evidence>